<sequence>METMHSGPRSTGSDPVTDVHDADHRASPVPLPPERVVSAAGELLRALSAPLRIAIVLQLRDGPRCVHELVDALGVTQPLVSQHLRILKSSGVVSSHRQGREMRYELLDEHLLDIVEAAVGHAGEQ</sequence>
<dbReference type="EMBL" id="JAWLKJ010000003">
    <property type="protein sequence ID" value="MDV6300098.1"/>
    <property type="molecule type" value="Genomic_DNA"/>
</dbReference>
<dbReference type="PROSITE" id="PS50987">
    <property type="entry name" value="HTH_ARSR_2"/>
    <property type="match status" value="1"/>
</dbReference>
<feature type="domain" description="HTH arsR-type" evidence="5">
    <location>
        <begin position="32"/>
        <end position="125"/>
    </location>
</feature>
<comment type="caution">
    <text evidence="7">The sequence shown here is derived from an EMBL/GenBank/DDBJ whole genome shotgun (WGS) entry which is preliminary data.</text>
</comment>
<evidence type="ECO:0000256" key="2">
    <source>
        <dbReference type="ARBA" id="ARBA00023125"/>
    </source>
</evidence>
<dbReference type="GO" id="GO:0003677">
    <property type="term" value="F:DNA binding"/>
    <property type="evidence" value="ECO:0007669"/>
    <property type="project" value="UniProtKB-KW"/>
</dbReference>
<dbReference type="SMART" id="SM00418">
    <property type="entry name" value="HTH_ARSR"/>
    <property type="match status" value="1"/>
</dbReference>
<feature type="compositionally biased region" description="Basic and acidic residues" evidence="4">
    <location>
        <begin position="17"/>
        <end position="26"/>
    </location>
</feature>
<feature type="region of interest" description="Disordered" evidence="4">
    <location>
        <begin position="1"/>
        <end position="33"/>
    </location>
</feature>
<evidence type="ECO:0000313" key="8">
    <source>
        <dbReference type="Proteomes" id="UP001172702"/>
    </source>
</evidence>
<reference evidence="6 8" key="1">
    <citation type="submission" date="2023-07" db="EMBL/GenBank/DDBJ databases">
        <title>Strategy for survival of the halotoleranting strain Dietzia MX2 from the Yakshinskoe mineral salts deposit.</title>
        <authorList>
            <person name="Kharitonova M.A."/>
            <person name="Kupriyanova-Ashina F.G."/>
            <person name="Shakirov T.R."/>
            <person name="Vafina M.S."/>
            <person name="Ilinskaya O.N."/>
        </authorList>
    </citation>
    <scope>NUCLEOTIDE SEQUENCE [LARGE SCALE GENOMIC DNA]</scope>
    <source>
        <strain evidence="6 8">MX2</strain>
    </source>
</reference>
<keyword evidence="2" id="KW-0238">DNA-binding</keyword>
<keyword evidence="8" id="KW-1185">Reference proteome</keyword>
<dbReference type="InterPro" id="IPR001845">
    <property type="entry name" value="HTH_ArsR_DNA-bd_dom"/>
</dbReference>
<dbReference type="Proteomes" id="UP001185873">
    <property type="component" value="Unassembled WGS sequence"/>
</dbReference>
<name>A0AAE4R0Q5_9ACTN</name>
<dbReference type="InterPro" id="IPR011991">
    <property type="entry name" value="ArsR-like_HTH"/>
</dbReference>
<keyword evidence="1" id="KW-0805">Transcription regulation</keyword>
<accession>A0AAE4R0Q5</accession>
<dbReference type="PRINTS" id="PR00778">
    <property type="entry name" value="HTHARSR"/>
</dbReference>
<dbReference type="SUPFAM" id="SSF46785">
    <property type="entry name" value="Winged helix' DNA-binding domain"/>
    <property type="match status" value="1"/>
</dbReference>
<organism evidence="7 9">
    <name type="scientific">Dietzia maris</name>
    <dbReference type="NCBI Taxonomy" id="37915"/>
    <lineage>
        <taxon>Bacteria</taxon>
        <taxon>Bacillati</taxon>
        <taxon>Actinomycetota</taxon>
        <taxon>Actinomycetes</taxon>
        <taxon>Mycobacteriales</taxon>
        <taxon>Dietziaceae</taxon>
        <taxon>Dietzia</taxon>
    </lineage>
</organism>
<evidence type="ECO:0000259" key="5">
    <source>
        <dbReference type="PROSITE" id="PS50987"/>
    </source>
</evidence>
<dbReference type="PANTHER" id="PTHR43132:SF6">
    <property type="entry name" value="HTH-TYPE TRANSCRIPTIONAL REPRESSOR CZRA"/>
    <property type="match status" value="1"/>
</dbReference>
<dbReference type="Proteomes" id="UP001172702">
    <property type="component" value="Unassembled WGS sequence"/>
</dbReference>
<dbReference type="CDD" id="cd00090">
    <property type="entry name" value="HTH_ARSR"/>
    <property type="match status" value="1"/>
</dbReference>
<dbReference type="AlphaFoldDB" id="A0AAE4R0Q5"/>
<dbReference type="InterPro" id="IPR051011">
    <property type="entry name" value="Metal_resp_trans_reg"/>
</dbReference>
<dbReference type="Pfam" id="PF01022">
    <property type="entry name" value="HTH_5"/>
    <property type="match status" value="1"/>
</dbReference>
<evidence type="ECO:0000313" key="7">
    <source>
        <dbReference type="EMBL" id="MDV6300098.1"/>
    </source>
</evidence>
<dbReference type="EMBL" id="JAUHTB010000004">
    <property type="protein sequence ID" value="MDN4505464.1"/>
    <property type="molecule type" value="Genomic_DNA"/>
</dbReference>
<dbReference type="InterPro" id="IPR036390">
    <property type="entry name" value="WH_DNA-bd_sf"/>
</dbReference>
<evidence type="ECO:0000256" key="3">
    <source>
        <dbReference type="ARBA" id="ARBA00023163"/>
    </source>
</evidence>
<dbReference type="GO" id="GO:0003700">
    <property type="term" value="F:DNA-binding transcription factor activity"/>
    <property type="evidence" value="ECO:0007669"/>
    <property type="project" value="InterPro"/>
</dbReference>
<evidence type="ECO:0000313" key="6">
    <source>
        <dbReference type="EMBL" id="MDN4505464.1"/>
    </source>
</evidence>
<dbReference type="PANTHER" id="PTHR43132">
    <property type="entry name" value="ARSENICAL RESISTANCE OPERON REPRESSOR ARSR-RELATED"/>
    <property type="match status" value="1"/>
</dbReference>
<keyword evidence="3" id="KW-0804">Transcription</keyword>
<dbReference type="Gene3D" id="1.10.10.10">
    <property type="entry name" value="Winged helix-like DNA-binding domain superfamily/Winged helix DNA-binding domain"/>
    <property type="match status" value="1"/>
</dbReference>
<dbReference type="InterPro" id="IPR036388">
    <property type="entry name" value="WH-like_DNA-bd_sf"/>
</dbReference>
<evidence type="ECO:0000256" key="1">
    <source>
        <dbReference type="ARBA" id="ARBA00023015"/>
    </source>
</evidence>
<proteinExistence type="predicted"/>
<evidence type="ECO:0000313" key="9">
    <source>
        <dbReference type="Proteomes" id="UP001185873"/>
    </source>
</evidence>
<protein>
    <submittedName>
        <fullName evidence="7">Metalloregulator ArsR/SmtB family transcription factor</fullName>
    </submittedName>
</protein>
<dbReference type="NCBIfam" id="NF033788">
    <property type="entry name" value="HTH_metalloreg"/>
    <property type="match status" value="1"/>
</dbReference>
<evidence type="ECO:0000256" key="4">
    <source>
        <dbReference type="SAM" id="MobiDB-lite"/>
    </source>
</evidence>
<gene>
    <name evidence="6" type="ORF">QYF62_05275</name>
    <name evidence="7" type="ORF">R3P82_13375</name>
</gene>
<reference evidence="7" key="2">
    <citation type="submission" date="2023-10" db="EMBL/GenBank/DDBJ databases">
        <title>Development of a sustainable strategy for remediation of hydrocarbon-contaminated territories based on the waste exchange concept.</title>
        <authorList>
            <person name="Krivoruchko A."/>
        </authorList>
    </citation>
    <scope>NUCLEOTIDE SEQUENCE</scope>
    <source>
        <strain evidence="7">IEGM 1175</strain>
    </source>
</reference>